<dbReference type="Proteomes" id="UP000008556">
    <property type="component" value="Chromosome"/>
</dbReference>
<dbReference type="EMBL" id="CP000886">
    <property type="protein sequence ID" value="ABX66882.1"/>
    <property type="molecule type" value="Genomic_DNA"/>
</dbReference>
<proteinExistence type="predicted"/>
<evidence type="ECO:0000313" key="1">
    <source>
        <dbReference type="EMBL" id="ABX66882.1"/>
    </source>
</evidence>
<dbReference type="KEGG" id="spq:SPAB_01484"/>
<evidence type="ECO:0000313" key="2">
    <source>
        <dbReference type="Proteomes" id="UP000008556"/>
    </source>
</evidence>
<organism evidence="1 2">
    <name type="scientific">Salmonella paratyphi B (strain ATCC BAA-1250 / SPB7)</name>
    <dbReference type="NCBI Taxonomy" id="1016998"/>
    <lineage>
        <taxon>Bacteria</taxon>
        <taxon>Pseudomonadati</taxon>
        <taxon>Pseudomonadota</taxon>
        <taxon>Gammaproteobacteria</taxon>
        <taxon>Enterobacterales</taxon>
        <taxon>Enterobacteriaceae</taxon>
        <taxon>Salmonella</taxon>
    </lineage>
</organism>
<dbReference type="AlphaFoldDB" id="A0A6C6YZZ3"/>
<gene>
    <name evidence="1" type="ordered locus">SPAB_01484</name>
</gene>
<sequence>MVHKFIVLHNIKLVLIANVGNPRDKAFLIGTNSTQNFTL</sequence>
<accession>A0A6C6YZZ3</accession>
<reference evidence="1 2" key="1">
    <citation type="submission" date="2007-11" db="EMBL/GenBank/DDBJ databases">
        <authorList>
            <consortium name="The Salmonella enterica serovar Paratyphi B Genome Sequencing Project"/>
            <person name="McClelland M."/>
            <person name="Sanderson E.K."/>
            <person name="Porwollik S."/>
            <person name="Spieth J."/>
            <person name="Clifton W.S."/>
            <person name="Fulton R."/>
            <person name="Cordes M."/>
            <person name="Wollam A."/>
            <person name="Shah N."/>
            <person name="Pepin K."/>
            <person name="Bhonagiri V."/>
            <person name="Nash W."/>
            <person name="Johnson M."/>
            <person name="Thiruvilangam P."/>
            <person name="Wilson R."/>
        </authorList>
    </citation>
    <scope>NUCLEOTIDE SEQUENCE [LARGE SCALE GENOMIC DNA]</scope>
    <source>
        <strain evidence="2">ATCC BAA-1250 / SPB7</strain>
    </source>
</reference>
<protein>
    <submittedName>
        <fullName evidence="1">Uncharacterized protein</fullName>
    </submittedName>
</protein>
<name>A0A6C6YZZ3_SALPB</name>